<dbReference type="Pfam" id="PF13185">
    <property type="entry name" value="GAF_2"/>
    <property type="match status" value="1"/>
</dbReference>
<dbReference type="SUPFAM" id="SSF81606">
    <property type="entry name" value="PP2C-like"/>
    <property type="match status" value="1"/>
</dbReference>
<evidence type="ECO:0000256" key="7">
    <source>
        <dbReference type="ARBA" id="ARBA00022801"/>
    </source>
</evidence>
<dbReference type="RefSeq" id="WP_114029725.1">
    <property type="nucleotide sequence ID" value="NZ_QOIL01000008.1"/>
</dbReference>
<protein>
    <recommendedName>
        <fullName evidence="1">protein-serine/threonine phosphatase</fullName>
        <ecNumber evidence="1">3.1.3.16</ecNumber>
    </recommendedName>
    <alternativeName>
        <fullName evidence="15">Protein-serine/threonine phosphatase</fullName>
    </alternativeName>
    <alternativeName>
        <fullName evidence="14">Serine/threonine-protein kinase</fullName>
    </alternativeName>
</protein>
<dbReference type="EMBL" id="QOIL01000008">
    <property type="protein sequence ID" value="RCG30363.1"/>
    <property type="molecule type" value="Genomic_DNA"/>
</dbReference>
<evidence type="ECO:0000256" key="6">
    <source>
        <dbReference type="ARBA" id="ARBA00022777"/>
    </source>
</evidence>
<evidence type="ECO:0000259" key="16">
    <source>
        <dbReference type="SMART" id="SM00065"/>
    </source>
</evidence>
<dbReference type="Proteomes" id="UP000253094">
    <property type="component" value="Unassembled WGS sequence"/>
</dbReference>
<dbReference type="GO" id="GO:0005524">
    <property type="term" value="F:ATP binding"/>
    <property type="evidence" value="ECO:0007669"/>
    <property type="project" value="UniProtKB-KW"/>
</dbReference>
<evidence type="ECO:0000256" key="5">
    <source>
        <dbReference type="ARBA" id="ARBA00022741"/>
    </source>
</evidence>
<evidence type="ECO:0000256" key="13">
    <source>
        <dbReference type="ARBA" id="ARBA00056274"/>
    </source>
</evidence>
<sequence length="702" mass="75906">MFDLVTFSLSDMVRCGARLRRLGDEAASLDEAARSMVDYLRDNLVDPVTGEPECVLARLFVSRRYADLTPEAQRVADEQLPAGPTDGDLRCLNLIATRGDTPEWDDLTLSRHHLAIPMTSAEAVTRAPMLRALISHLGLDVEATVRGDERAHGDRFDVFHVPDATGSPLSGLPRGSSPADHGARSVLGFGGTLPGGEIFALVLFSRVPVSTETARMFRSVAVSVRLGLLGHLDDASTGAGSAREQALTELLEVLETSAQQQAAHLENLVTDLSETQRVLRDQEHRLREETSVVETLHEVGRTLAAELDLQVIVQRACDAATTLTGAAFGSFFYNVEDMSGESYLLYVLSGVPRETFARFPMPRNTQVFDHTFRGLGILRLDDVKQDARYGRNAPYHGMPQGHLDVRSYLAVPVISPSGKVLGGFFFGHPQTGMFTARHERLAAGVAAQAAVAMDNARLYQQQRDAAVELQRTLLPPLQEADGLTTAWRYLPAAQGTEVGGDWVDLVPLGDGRTAFVVGDVMGKGIQAAAVMGQMRTAVRAYAIMGLPPGQMLRRLDALLGDVDTKRLVTCTFAVHDPVARTLTIANAGHLPPLLRGPDGETRHADGKIGPPLGVVCFDYEEETVPFPAGSQLLLYTDGLVERRNELIDNGMATLARAWGSVEDPSAAEALCEHLLSECIGARGHDDDIALLYVRSEPGRGAC</sequence>
<keyword evidence="5" id="KW-0547">Nucleotide-binding</keyword>
<dbReference type="OrthoDB" id="118142at2"/>
<dbReference type="InterPro" id="IPR052016">
    <property type="entry name" value="Bact_Sigma-Reg"/>
</dbReference>
<comment type="function">
    <text evidence="13">Primarily acts as an independent SigF regulator that is sensitive to the osmosensory signal, mediating the cross talk of PknD with the SigF regulon. Possesses both phosphatase and kinase activities. The kinase domain functions as a classic anti-sigma factor-like kinase to phosphorylate the anti-anti-sigma factor domain at the canonical regulatory site, and the phosphatase domain antagonizes this activity.</text>
</comment>
<keyword evidence="7" id="KW-0378">Hydrolase</keyword>
<dbReference type="Pfam" id="PF07228">
    <property type="entry name" value="SpoIIE"/>
    <property type="match status" value="1"/>
</dbReference>
<evidence type="ECO:0000313" key="19">
    <source>
        <dbReference type="Proteomes" id="UP000253094"/>
    </source>
</evidence>
<evidence type="ECO:0000256" key="3">
    <source>
        <dbReference type="ARBA" id="ARBA00022679"/>
    </source>
</evidence>
<evidence type="ECO:0000259" key="17">
    <source>
        <dbReference type="SMART" id="SM00331"/>
    </source>
</evidence>
<keyword evidence="8" id="KW-0067">ATP-binding</keyword>
<dbReference type="Gene3D" id="3.60.40.10">
    <property type="entry name" value="PPM-type phosphatase domain"/>
    <property type="match status" value="1"/>
</dbReference>
<dbReference type="SMART" id="SM00065">
    <property type="entry name" value="GAF"/>
    <property type="match status" value="1"/>
</dbReference>
<keyword evidence="2" id="KW-0597">Phosphoprotein</keyword>
<dbReference type="GO" id="GO:0046872">
    <property type="term" value="F:metal ion binding"/>
    <property type="evidence" value="ECO:0007669"/>
    <property type="project" value="UniProtKB-KW"/>
</dbReference>
<evidence type="ECO:0000256" key="11">
    <source>
        <dbReference type="ARBA" id="ARBA00023211"/>
    </source>
</evidence>
<gene>
    <name evidence="18" type="ORF">DQ384_16700</name>
</gene>
<dbReference type="SUPFAM" id="SSF55781">
    <property type="entry name" value="GAF domain-like"/>
    <property type="match status" value="1"/>
</dbReference>
<dbReference type="PANTHER" id="PTHR43156">
    <property type="entry name" value="STAGE II SPORULATION PROTEIN E-RELATED"/>
    <property type="match status" value="1"/>
</dbReference>
<keyword evidence="3" id="KW-0808">Transferase</keyword>
<keyword evidence="19" id="KW-1185">Reference proteome</keyword>
<evidence type="ECO:0000256" key="9">
    <source>
        <dbReference type="ARBA" id="ARBA00022842"/>
    </source>
</evidence>
<dbReference type="PANTHER" id="PTHR43156:SF2">
    <property type="entry name" value="STAGE II SPORULATION PROTEIN E"/>
    <property type="match status" value="1"/>
</dbReference>
<dbReference type="InterPro" id="IPR036457">
    <property type="entry name" value="PPM-type-like_dom_sf"/>
</dbReference>
<comment type="caution">
    <text evidence="18">The sequence shown here is derived from an EMBL/GenBank/DDBJ whole genome shotgun (WGS) entry which is preliminary data.</text>
</comment>
<keyword evidence="10" id="KW-0904">Protein phosphatase</keyword>
<keyword evidence="6" id="KW-0418">Kinase</keyword>
<comment type="catalytic activity">
    <reaction evidence="12">
        <text>O-phospho-L-seryl-[protein] + H2O = L-seryl-[protein] + phosphate</text>
        <dbReference type="Rhea" id="RHEA:20629"/>
        <dbReference type="Rhea" id="RHEA-COMP:9863"/>
        <dbReference type="Rhea" id="RHEA-COMP:11604"/>
        <dbReference type="ChEBI" id="CHEBI:15377"/>
        <dbReference type="ChEBI" id="CHEBI:29999"/>
        <dbReference type="ChEBI" id="CHEBI:43474"/>
        <dbReference type="ChEBI" id="CHEBI:83421"/>
        <dbReference type="EC" id="3.1.3.16"/>
    </reaction>
</comment>
<dbReference type="FunFam" id="3.60.40.10:FF:000005">
    <property type="entry name" value="Serine/threonine protein phosphatase"/>
    <property type="match status" value="1"/>
</dbReference>
<feature type="domain" description="GAF" evidence="16">
    <location>
        <begin position="308"/>
        <end position="463"/>
    </location>
</feature>
<feature type="domain" description="PPM-type phosphatase" evidence="17">
    <location>
        <begin position="483"/>
        <end position="695"/>
    </location>
</feature>
<evidence type="ECO:0000256" key="2">
    <source>
        <dbReference type="ARBA" id="ARBA00022553"/>
    </source>
</evidence>
<evidence type="ECO:0000256" key="4">
    <source>
        <dbReference type="ARBA" id="ARBA00022723"/>
    </source>
</evidence>
<dbReference type="InterPro" id="IPR029016">
    <property type="entry name" value="GAF-like_dom_sf"/>
</dbReference>
<dbReference type="SMART" id="SM00331">
    <property type="entry name" value="PP2C_SIG"/>
    <property type="match status" value="1"/>
</dbReference>
<evidence type="ECO:0000256" key="1">
    <source>
        <dbReference type="ARBA" id="ARBA00013081"/>
    </source>
</evidence>
<evidence type="ECO:0000256" key="10">
    <source>
        <dbReference type="ARBA" id="ARBA00022912"/>
    </source>
</evidence>
<keyword evidence="11" id="KW-0464">Manganese</keyword>
<organism evidence="18 19">
    <name type="scientific">Sphaerisporangium album</name>
    <dbReference type="NCBI Taxonomy" id="509200"/>
    <lineage>
        <taxon>Bacteria</taxon>
        <taxon>Bacillati</taxon>
        <taxon>Actinomycetota</taxon>
        <taxon>Actinomycetes</taxon>
        <taxon>Streptosporangiales</taxon>
        <taxon>Streptosporangiaceae</taxon>
        <taxon>Sphaerisporangium</taxon>
    </lineage>
</organism>
<keyword evidence="4" id="KW-0479">Metal-binding</keyword>
<keyword evidence="9" id="KW-0460">Magnesium</keyword>
<accession>A0A367FIY8</accession>
<evidence type="ECO:0000256" key="14">
    <source>
        <dbReference type="ARBA" id="ARBA00075117"/>
    </source>
</evidence>
<proteinExistence type="predicted"/>
<name>A0A367FIY8_9ACTN</name>
<evidence type="ECO:0000256" key="8">
    <source>
        <dbReference type="ARBA" id="ARBA00022840"/>
    </source>
</evidence>
<evidence type="ECO:0000313" key="18">
    <source>
        <dbReference type="EMBL" id="RCG30363.1"/>
    </source>
</evidence>
<dbReference type="InterPro" id="IPR001932">
    <property type="entry name" value="PPM-type_phosphatase-like_dom"/>
</dbReference>
<dbReference type="Gene3D" id="3.30.450.40">
    <property type="match status" value="1"/>
</dbReference>
<dbReference type="InterPro" id="IPR003018">
    <property type="entry name" value="GAF"/>
</dbReference>
<dbReference type="GO" id="GO:0016301">
    <property type="term" value="F:kinase activity"/>
    <property type="evidence" value="ECO:0007669"/>
    <property type="project" value="UniProtKB-KW"/>
</dbReference>
<dbReference type="GO" id="GO:0004722">
    <property type="term" value="F:protein serine/threonine phosphatase activity"/>
    <property type="evidence" value="ECO:0007669"/>
    <property type="project" value="UniProtKB-EC"/>
</dbReference>
<reference evidence="18 19" key="1">
    <citation type="submission" date="2018-06" db="EMBL/GenBank/DDBJ databases">
        <title>Sphaerisporangium craniellae sp. nov., isolated from a marine sponge in the South China Sea.</title>
        <authorList>
            <person name="Li L."/>
        </authorList>
    </citation>
    <scope>NUCLEOTIDE SEQUENCE [LARGE SCALE GENOMIC DNA]</scope>
    <source>
        <strain evidence="18 19">CCTCC AA 208026</strain>
    </source>
</reference>
<dbReference type="AlphaFoldDB" id="A0A367FIY8"/>
<dbReference type="EC" id="3.1.3.16" evidence="1"/>
<evidence type="ECO:0000256" key="12">
    <source>
        <dbReference type="ARBA" id="ARBA00047761"/>
    </source>
</evidence>
<evidence type="ECO:0000256" key="15">
    <source>
        <dbReference type="ARBA" id="ARBA00081350"/>
    </source>
</evidence>